<dbReference type="AlphaFoldDB" id="A0A7W6LMA0"/>
<evidence type="ECO:0000313" key="2">
    <source>
        <dbReference type="EMBL" id="MBB4146994.1"/>
    </source>
</evidence>
<sequence length="183" mass="19414">MILSVRPATRDDADAIATIYAHHVLHGTATYEVVPPTVAETMEKIMATTGRHWPFLVATDGTDVVGYAYATQFRDRPAYAYACENSIYVAHDRRGAGIGKRLLVALLAAAQAHGFRQMVAVIGGGEPASVALHGACGFEQVGRLTGMGWKAGRWLDTVYMQIALGDGTASAPDAPGRTLADKA</sequence>
<dbReference type="EMBL" id="JACIEU010000003">
    <property type="protein sequence ID" value="MBB4146994.1"/>
    <property type="molecule type" value="Genomic_DNA"/>
</dbReference>
<keyword evidence="2" id="KW-0012">Acyltransferase</keyword>
<feature type="domain" description="N-acetyltransferase" evidence="1">
    <location>
        <begin position="3"/>
        <end position="165"/>
    </location>
</feature>
<evidence type="ECO:0000259" key="1">
    <source>
        <dbReference type="PROSITE" id="PS51186"/>
    </source>
</evidence>
<dbReference type="InterPro" id="IPR000182">
    <property type="entry name" value="GNAT_dom"/>
</dbReference>
<dbReference type="PROSITE" id="PS51186">
    <property type="entry name" value="GNAT"/>
    <property type="match status" value="1"/>
</dbReference>
<dbReference type="EC" id="2.3.1.183" evidence="2"/>
<gene>
    <name evidence="2" type="ORF">GGQ90_000760</name>
</gene>
<dbReference type="Gene3D" id="3.40.630.30">
    <property type="match status" value="1"/>
</dbReference>
<dbReference type="SUPFAM" id="SSF55729">
    <property type="entry name" value="Acyl-CoA N-acyltransferases (Nat)"/>
    <property type="match status" value="1"/>
</dbReference>
<comment type="caution">
    <text evidence="2">The sequence shown here is derived from an EMBL/GenBank/DDBJ whole genome shotgun (WGS) entry which is preliminary data.</text>
</comment>
<dbReference type="RefSeq" id="WP_188080898.1">
    <property type="nucleotide sequence ID" value="NZ_JACIEU010000003.1"/>
</dbReference>
<dbReference type="Pfam" id="PF13420">
    <property type="entry name" value="Acetyltransf_4"/>
    <property type="match status" value="1"/>
</dbReference>
<accession>A0A7W6LMA0</accession>
<dbReference type="GO" id="GO:0102971">
    <property type="term" value="F:phosphinothricin N-acetyltransferase activity"/>
    <property type="evidence" value="ECO:0007669"/>
    <property type="project" value="UniProtKB-EC"/>
</dbReference>
<dbReference type="PANTHER" id="PTHR43072:SF8">
    <property type="entry name" value="ACYLTRANSFERASE FABY-RELATED"/>
    <property type="match status" value="1"/>
</dbReference>
<proteinExistence type="predicted"/>
<dbReference type="InterPro" id="IPR016181">
    <property type="entry name" value="Acyl_CoA_acyltransferase"/>
</dbReference>
<dbReference type="Proteomes" id="UP000590524">
    <property type="component" value="Unassembled WGS sequence"/>
</dbReference>
<keyword evidence="2" id="KW-0808">Transferase</keyword>
<evidence type="ECO:0000313" key="3">
    <source>
        <dbReference type="Proteomes" id="UP000590524"/>
    </source>
</evidence>
<name>A0A7W6LMA0_9SPHN</name>
<dbReference type="CDD" id="cd04301">
    <property type="entry name" value="NAT_SF"/>
    <property type="match status" value="1"/>
</dbReference>
<protein>
    <submittedName>
        <fullName evidence="2">Phosphinothricin acetyltransferase</fullName>
        <ecNumber evidence="2">2.3.1.183</ecNumber>
    </submittedName>
</protein>
<keyword evidence="3" id="KW-1185">Reference proteome</keyword>
<reference evidence="2 3" key="1">
    <citation type="submission" date="2020-08" db="EMBL/GenBank/DDBJ databases">
        <title>Genomic Encyclopedia of Type Strains, Phase IV (KMG-IV): sequencing the most valuable type-strain genomes for metagenomic binning, comparative biology and taxonomic classification.</title>
        <authorList>
            <person name="Goeker M."/>
        </authorList>
    </citation>
    <scope>NUCLEOTIDE SEQUENCE [LARGE SCALE GENOMIC DNA]</scope>
    <source>
        <strain evidence="2 3">DSM 19371</strain>
    </source>
</reference>
<organism evidence="2 3">
    <name type="scientific">Sphingobium scionense</name>
    <dbReference type="NCBI Taxonomy" id="1404341"/>
    <lineage>
        <taxon>Bacteria</taxon>
        <taxon>Pseudomonadati</taxon>
        <taxon>Pseudomonadota</taxon>
        <taxon>Alphaproteobacteria</taxon>
        <taxon>Sphingomonadales</taxon>
        <taxon>Sphingomonadaceae</taxon>
        <taxon>Sphingobium</taxon>
    </lineage>
</organism>
<dbReference type="PANTHER" id="PTHR43072">
    <property type="entry name" value="N-ACETYLTRANSFERASE"/>
    <property type="match status" value="1"/>
</dbReference>